<sequence length="217" mass="24770">MNPSVKLLLLLLLSFEISFTNNLPVNLILIACLFIVLLFHHLTWRQFWWLMIIPLIPGIAVLITIGGYGAAHNWLTGWGIVSRFYVYVFAGGVMTFTTSPLLLARSLEQNFHLPSKFAYGTLAALNILPKIKQTVISIRIAGKMRGINLHWWSPRLYFKAILSAIRWSDQLAQAMETHGFREGQPRTTAVKVPLYWTDWVILIISMVLLQFLLIALH</sequence>
<evidence type="ECO:0000256" key="4">
    <source>
        <dbReference type="ARBA" id="ARBA00023136"/>
    </source>
</evidence>
<keyword evidence="9" id="KW-1185">Reference proteome</keyword>
<evidence type="ECO:0000313" key="7">
    <source>
        <dbReference type="EMBL" id="MBB1085820.1"/>
    </source>
</evidence>
<accession>A0A7W3TZG0</accession>
<reference evidence="8 9" key="1">
    <citation type="submission" date="2020-07" db="EMBL/GenBank/DDBJ databases">
        <title>Description of Limosilactobacillus balticus sp. nov., Limosilactobacillus agrestis sp. nov., Limosilactobacillus albertensis sp. nov., Limosilactobacillus rudii sp. nov., Limosilactobacillus fastidiosus sp. nov., five novel Limosilactobacillus species isolated from the vertebrate gastrointestinal tract, and proposal of 6 subspecies of Limosilactobacillus reuteri adapted to the gastrointestinal tract of specific vertebrate hosts.</title>
        <authorList>
            <person name="Li F."/>
            <person name="Cheng C."/>
            <person name="Zheng J."/>
            <person name="Quevedo R.M."/>
            <person name="Li J."/>
            <person name="Roos S."/>
            <person name="Gaenzle M.G."/>
            <person name="Walter J."/>
        </authorList>
    </citation>
    <scope>NUCLEOTIDE SEQUENCE [LARGE SCALE GENOMIC DNA]</scope>
    <source>
        <strain evidence="7 8">WF-MA3-C</strain>
        <strain evidence="6 9">WF-MO7-1</strain>
    </source>
</reference>
<dbReference type="Proteomes" id="UP000518255">
    <property type="component" value="Unassembled WGS sequence"/>
</dbReference>
<comment type="caution">
    <text evidence="7">The sequence shown here is derived from an EMBL/GenBank/DDBJ whole genome shotgun (WGS) entry which is preliminary data.</text>
</comment>
<gene>
    <name evidence="7" type="ORF">H5R63_03285</name>
    <name evidence="6" type="ORF">H5R64_06915</name>
</gene>
<evidence type="ECO:0000256" key="2">
    <source>
        <dbReference type="ARBA" id="ARBA00022692"/>
    </source>
</evidence>
<dbReference type="Proteomes" id="UP000544052">
    <property type="component" value="Unassembled WGS sequence"/>
</dbReference>
<evidence type="ECO:0000313" key="6">
    <source>
        <dbReference type="EMBL" id="MBB1063488.1"/>
    </source>
</evidence>
<organism evidence="7 8">
    <name type="scientific">Limosilactobacillus fastidiosus</name>
    <dbReference type="NCBI Taxonomy" id="2759855"/>
    <lineage>
        <taxon>Bacteria</taxon>
        <taxon>Bacillati</taxon>
        <taxon>Bacillota</taxon>
        <taxon>Bacilli</taxon>
        <taxon>Lactobacillales</taxon>
        <taxon>Lactobacillaceae</taxon>
        <taxon>Limosilactobacillus</taxon>
    </lineage>
</organism>
<dbReference type="CDD" id="cd16914">
    <property type="entry name" value="EcfT"/>
    <property type="match status" value="1"/>
</dbReference>
<dbReference type="EMBL" id="JACIUZ010000041">
    <property type="protein sequence ID" value="MBB1063488.1"/>
    <property type="molecule type" value="Genomic_DNA"/>
</dbReference>
<dbReference type="InterPro" id="IPR003339">
    <property type="entry name" value="ABC/ECF_trnsptr_transmembrane"/>
</dbReference>
<dbReference type="PROSITE" id="PS51257">
    <property type="entry name" value="PROKAR_LIPOPROTEIN"/>
    <property type="match status" value="1"/>
</dbReference>
<evidence type="ECO:0000256" key="1">
    <source>
        <dbReference type="ARBA" id="ARBA00004141"/>
    </source>
</evidence>
<dbReference type="EMBL" id="JACIUY010000048">
    <property type="protein sequence ID" value="MBB1085820.1"/>
    <property type="molecule type" value="Genomic_DNA"/>
</dbReference>
<dbReference type="Pfam" id="PF02361">
    <property type="entry name" value="CbiQ"/>
    <property type="match status" value="1"/>
</dbReference>
<keyword evidence="2 5" id="KW-0812">Transmembrane</keyword>
<dbReference type="GO" id="GO:0005886">
    <property type="term" value="C:plasma membrane"/>
    <property type="evidence" value="ECO:0007669"/>
    <property type="project" value="UniProtKB-ARBA"/>
</dbReference>
<proteinExistence type="predicted"/>
<evidence type="ECO:0000256" key="5">
    <source>
        <dbReference type="SAM" id="Phobius"/>
    </source>
</evidence>
<evidence type="ECO:0000313" key="8">
    <source>
        <dbReference type="Proteomes" id="UP000518255"/>
    </source>
</evidence>
<evidence type="ECO:0000313" key="9">
    <source>
        <dbReference type="Proteomes" id="UP000544052"/>
    </source>
</evidence>
<name>A0A7W3TZG0_9LACO</name>
<feature type="transmembrane region" description="Helical" evidence="5">
    <location>
        <begin position="194"/>
        <end position="216"/>
    </location>
</feature>
<feature type="transmembrane region" description="Helical" evidence="5">
    <location>
        <begin position="47"/>
        <end position="72"/>
    </location>
</feature>
<dbReference type="AlphaFoldDB" id="A0A7W3TZG0"/>
<dbReference type="RefSeq" id="WP_182580731.1">
    <property type="nucleotide sequence ID" value="NZ_JACIUY010000048.1"/>
</dbReference>
<feature type="transmembrane region" description="Helical" evidence="5">
    <location>
        <begin position="23"/>
        <end position="40"/>
    </location>
</feature>
<comment type="subcellular location">
    <subcellularLocation>
        <location evidence="1">Membrane</location>
        <topology evidence="1">Multi-pass membrane protein</topology>
    </subcellularLocation>
</comment>
<keyword evidence="3 5" id="KW-1133">Transmembrane helix</keyword>
<evidence type="ECO:0000256" key="3">
    <source>
        <dbReference type="ARBA" id="ARBA00022989"/>
    </source>
</evidence>
<protein>
    <submittedName>
        <fullName evidence="7">Energy-coupling factor transporter transmembrane protein EcfT</fullName>
    </submittedName>
</protein>
<keyword evidence="4 5" id="KW-0472">Membrane</keyword>
<feature type="transmembrane region" description="Helical" evidence="5">
    <location>
        <begin position="84"/>
        <end position="104"/>
    </location>
</feature>